<evidence type="ECO:0000256" key="13">
    <source>
        <dbReference type="SAM" id="Phobius"/>
    </source>
</evidence>
<dbReference type="EMBL" id="CADEPI010000003">
    <property type="protein sequence ID" value="CAB3360218.1"/>
    <property type="molecule type" value="Genomic_DNA"/>
</dbReference>
<dbReference type="Proteomes" id="UP000494165">
    <property type="component" value="Unassembled WGS sequence"/>
</dbReference>
<dbReference type="Pfam" id="PF12796">
    <property type="entry name" value="Ank_2"/>
    <property type="match status" value="2"/>
</dbReference>
<feature type="repeat" description="ANK" evidence="11">
    <location>
        <begin position="167"/>
        <end position="199"/>
    </location>
</feature>
<dbReference type="PROSITE" id="PS50088">
    <property type="entry name" value="ANK_REPEAT"/>
    <property type="match status" value="3"/>
</dbReference>
<keyword evidence="16" id="KW-1185">Reference proteome</keyword>
<dbReference type="Gene3D" id="1.10.287.70">
    <property type="match status" value="1"/>
</dbReference>
<evidence type="ECO:0000313" key="15">
    <source>
        <dbReference type="EMBL" id="CAB3360218.1"/>
    </source>
</evidence>
<evidence type="ECO:0000313" key="16">
    <source>
        <dbReference type="Proteomes" id="UP000494165"/>
    </source>
</evidence>
<feature type="repeat" description="ANK" evidence="11">
    <location>
        <begin position="372"/>
        <end position="404"/>
    </location>
</feature>
<accession>A0A8S1BUH8</accession>
<organism evidence="15 16">
    <name type="scientific">Cloeon dipterum</name>
    <dbReference type="NCBI Taxonomy" id="197152"/>
    <lineage>
        <taxon>Eukaryota</taxon>
        <taxon>Metazoa</taxon>
        <taxon>Ecdysozoa</taxon>
        <taxon>Arthropoda</taxon>
        <taxon>Hexapoda</taxon>
        <taxon>Insecta</taxon>
        <taxon>Pterygota</taxon>
        <taxon>Palaeoptera</taxon>
        <taxon>Ephemeroptera</taxon>
        <taxon>Pisciforma</taxon>
        <taxon>Baetidae</taxon>
        <taxon>Cloeon</taxon>
    </lineage>
</organism>
<dbReference type="AlphaFoldDB" id="A0A8S1BUH8"/>
<keyword evidence="12" id="KW-0175">Coiled coil</keyword>
<keyword evidence="10" id="KW-0407">Ion channel</keyword>
<feature type="domain" description="Ion transport" evidence="14">
    <location>
        <begin position="495"/>
        <end position="714"/>
    </location>
</feature>
<evidence type="ECO:0000256" key="4">
    <source>
        <dbReference type="ARBA" id="ARBA00022692"/>
    </source>
</evidence>
<sequence>MRTGYPVFDASDSSACRKDETMGQGYFGSRPKRRDRQQKLLMGPAKNIRELTERTLDLYWASRTGNHKLVASLLRRGADPTVCHPDSGEGPLHVAACHGHFKVVQELLENGCGPNVRTAFPADETALHVLVRNCSAAKITWTRAREVKCLREVLAAPGLDVDACDGAGLTAVHLAARFGLWDFVDLVLTRNPNLDLRIDGDTAREIILRDSGRQWNNLPTRRSESQVVSTLQILLACLRDRREDEFLQMMQSVDDGEVSKVEMQNCLKMACSYGCLRAVQLLLHRGADPNDFAYEPPVVMAAKLGHADVLQTLLETGTVVLNRCDHPLWQRSPLHLAVLSACSSSAPSKYLRCISLLLESRHGLDLDNVDFRGNTALHYAAKSPQRDLTRLLLRAGCDVFVCNQHNEPGFLHVGVDELRAHLDGFVSQKGLAARNHSLELDYQFLRSKRLPGGEMQPMLLLGRSKAHRPLLSHPLLTSFLHLKWQRLKPFFYCKFFAYFLFATALSVYIYHVVQATALQSTQYVRWISVGLLGVFVFGEVLEACVSIKRYLNNFENVLKLVLIVLSVVLLTAGEIIEPWPRRYVATATVICAYVELALLIGTHPRFATYIDMYLRVSRNFAGLFFLFSFLIFAFAFSFFVLYQDDADNKFFSTLGGSFFKTVIMLTGEMEADNLNTNLLGYLLFLAFVLFVPICLVNLVTGLAVSDIAAIRQEAEVGLIAAKVELYADIESLLLGSALQALPRCCCSFVDRKIRLLGNFLVDNKLVWYLDFDNKMEPDSSQVSWFSKFVPESLKKFRRIEWLAIVEEALKISSAPPVDQQASTIASLETKIEQMQLQIAELVSIIKKSENAKHA</sequence>
<evidence type="ECO:0000256" key="5">
    <source>
        <dbReference type="ARBA" id="ARBA00022737"/>
    </source>
</evidence>
<keyword evidence="7 11" id="KW-0040">ANK repeat</keyword>
<dbReference type="InterPro" id="IPR036770">
    <property type="entry name" value="Ankyrin_rpt-contain_sf"/>
</dbReference>
<keyword evidence="4 13" id="KW-0812">Transmembrane</keyword>
<dbReference type="SMART" id="SM00248">
    <property type="entry name" value="ANK"/>
    <property type="match status" value="8"/>
</dbReference>
<evidence type="ECO:0000256" key="6">
    <source>
        <dbReference type="ARBA" id="ARBA00022989"/>
    </source>
</evidence>
<dbReference type="SUPFAM" id="SSF48403">
    <property type="entry name" value="Ankyrin repeat"/>
    <property type="match status" value="2"/>
</dbReference>
<evidence type="ECO:0000259" key="14">
    <source>
        <dbReference type="Pfam" id="PF00520"/>
    </source>
</evidence>
<gene>
    <name evidence="15" type="ORF">CLODIP_2_CD08732</name>
</gene>
<evidence type="ECO:0000256" key="2">
    <source>
        <dbReference type="ARBA" id="ARBA00022448"/>
    </source>
</evidence>
<feature type="transmembrane region" description="Helical" evidence="13">
    <location>
        <begin position="491"/>
        <end position="511"/>
    </location>
</feature>
<feature type="transmembrane region" description="Helical" evidence="13">
    <location>
        <begin position="582"/>
        <end position="600"/>
    </location>
</feature>
<evidence type="ECO:0000256" key="1">
    <source>
        <dbReference type="ARBA" id="ARBA00004141"/>
    </source>
</evidence>
<evidence type="ECO:0000256" key="9">
    <source>
        <dbReference type="ARBA" id="ARBA00023136"/>
    </source>
</evidence>
<keyword evidence="5" id="KW-0677">Repeat</keyword>
<comment type="subcellular location">
    <subcellularLocation>
        <location evidence="1">Membrane</location>
        <topology evidence="1">Multi-pass membrane protein</topology>
    </subcellularLocation>
</comment>
<dbReference type="OrthoDB" id="2157354at2759"/>
<dbReference type="InterPro" id="IPR005821">
    <property type="entry name" value="Ion_trans_dom"/>
</dbReference>
<evidence type="ECO:0000256" key="10">
    <source>
        <dbReference type="ARBA" id="ARBA00023303"/>
    </source>
</evidence>
<dbReference type="PROSITE" id="PS50297">
    <property type="entry name" value="ANK_REP_REGION"/>
    <property type="match status" value="2"/>
</dbReference>
<feature type="repeat" description="ANK" evidence="11">
    <location>
        <begin position="87"/>
        <end position="119"/>
    </location>
</feature>
<feature type="transmembrane region" description="Helical" evidence="13">
    <location>
        <begin position="678"/>
        <end position="704"/>
    </location>
</feature>
<proteinExistence type="predicted"/>
<dbReference type="Pfam" id="PF00520">
    <property type="entry name" value="Ion_trans"/>
    <property type="match status" value="1"/>
</dbReference>
<dbReference type="GO" id="GO:0034703">
    <property type="term" value="C:cation channel complex"/>
    <property type="evidence" value="ECO:0007669"/>
    <property type="project" value="UniProtKB-ARBA"/>
</dbReference>
<feature type="coiled-coil region" evidence="12">
    <location>
        <begin position="817"/>
        <end position="851"/>
    </location>
</feature>
<feature type="transmembrane region" description="Helical" evidence="13">
    <location>
        <begin position="523"/>
        <end position="545"/>
    </location>
</feature>
<dbReference type="PANTHER" id="PTHR47143">
    <property type="entry name" value="TRANSIENT RECEPTOR POTENTIAL CATION CHANNEL PROTEIN PAINLESS"/>
    <property type="match status" value="1"/>
</dbReference>
<keyword evidence="9 13" id="KW-0472">Membrane</keyword>
<evidence type="ECO:0000256" key="12">
    <source>
        <dbReference type="SAM" id="Coils"/>
    </source>
</evidence>
<evidence type="ECO:0000256" key="7">
    <source>
        <dbReference type="ARBA" id="ARBA00023043"/>
    </source>
</evidence>
<dbReference type="GO" id="GO:0005216">
    <property type="term" value="F:monoatomic ion channel activity"/>
    <property type="evidence" value="ECO:0007669"/>
    <property type="project" value="InterPro"/>
</dbReference>
<evidence type="ECO:0000256" key="3">
    <source>
        <dbReference type="ARBA" id="ARBA00022606"/>
    </source>
</evidence>
<evidence type="ECO:0000256" key="8">
    <source>
        <dbReference type="ARBA" id="ARBA00023065"/>
    </source>
</evidence>
<keyword evidence="6 13" id="KW-1133">Transmembrane helix</keyword>
<dbReference type="Gene3D" id="1.25.40.20">
    <property type="entry name" value="Ankyrin repeat-containing domain"/>
    <property type="match status" value="2"/>
</dbReference>
<feature type="transmembrane region" description="Helical" evidence="13">
    <location>
        <begin position="620"/>
        <end position="642"/>
    </location>
</feature>
<reference evidence="15 16" key="1">
    <citation type="submission" date="2020-04" db="EMBL/GenBank/DDBJ databases">
        <authorList>
            <person name="Alioto T."/>
            <person name="Alioto T."/>
            <person name="Gomez Garrido J."/>
        </authorList>
    </citation>
    <scope>NUCLEOTIDE SEQUENCE [LARGE SCALE GENOMIC DNA]</scope>
</reference>
<keyword evidence="8" id="KW-0406">Ion transport</keyword>
<protein>
    <recommendedName>
        <fullName evidence="14">Ion transport domain-containing protein</fullName>
    </recommendedName>
</protein>
<feature type="transmembrane region" description="Helical" evidence="13">
    <location>
        <begin position="557"/>
        <end position="576"/>
    </location>
</feature>
<keyword evidence="3" id="KW-0716">Sensory transduction</keyword>
<dbReference type="PANTHER" id="PTHR47143:SF4">
    <property type="entry name" value="TRANSIENT RECEPTOR POTENTIAL CATION CHANNEL PROTEIN PAINLESS"/>
    <property type="match status" value="1"/>
</dbReference>
<evidence type="ECO:0000256" key="11">
    <source>
        <dbReference type="PROSITE-ProRule" id="PRU00023"/>
    </source>
</evidence>
<dbReference type="Pfam" id="PF00023">
    <property type="entry name" value="Ank"/>
    <property type="match status" value="1"/>
</dbReference>
<name>A0A8S1BUH8_9INSE</name>
<comment type="caution">
    <text evidence="15">The sequence shown here is derived from an EMBL/GenBank/DDBJ whole genome shotgun (WGS) entry which is preliminary data.</text>
</comment>
<dbReference type="InterPro" id="IPR002110">
    <property type="entry name" value="Ankyrin_rpt"/>
</dbReference>
<dbReference type="InterPro" id="IPR052076">
    <property type="entry name" value="TRP_cation_channel"/>
</dbReference>
<keyword evidence="2" id="KW-0813">Transport</keyword>